<keyword evidence="3" id="KW-0560">Oxidoreductase</keyword>
<evidence type="ECO:0000313" key="4">
    <source>
        <dbReference type="EMBL" id="KIW56652.1"/>
    </source>
</evidence>
<dbReference type="EMBL" id="KN847319">
    <property type="protein sequence ID" value="KIW56652.1"/>
    <property type="molecule type" value="Genomic_DNA"/>
</dbReference>
<dbReference type="InterPro" id="IPR002347">
    <property type="entry name" value="SDR_fam"/>
</dbReference>
<dbReference type="GO" id="GO:0016491">
    <property type="term" value="F:oxidoreductase activity"/>
    <property type="evidence" value="ECO:0007669"/>
    <property type="project" value="UniProtKB-KW"/>
</dbReference>
<dbReference type="PRINTS" id="PR00081">
    <property type="entry name" value="GDHRDH"/>
</dbReference>
<evidence type="ECO:0000313" key="5">
    <source>
        <dbReference type="Proteomes" id="UP000054342"/>
    </source>
</evidence>
<name>A0A0D2D2M3_9EURO</name>
<dbReference type="InterPro" id="IPR020904">
    <property type="entry name" value="Sc_DH/Rdtase_CS"/>
</dbReference>
<dbReference type="RefSeq" id="XP_013317236.1">
    <property type="nucleotide sequence ID" value="XM_013461782.1"/>
</dbReference>
<dbReference type="PANTHER" id="PTHR24321">
    <property type="entry name" value="DEHYDROGENASES, SHORT CHAIN"/>
    <property type="match status" value="1"/>
</dbReference>
<keyword evidence="5" id="KW-1185">Reference proteome</keyword>
<dbReference type="PANTHER" id="PTHR24321:SF8">
    <property type="entry name" value="ESTRADIOL 17-BETA-DEHYDROGENASE 8-RELATED"/>
    <property type="match status" value="1"/>
</dbReference>
<dbReference type="Pfam" id="PF13561">
    <property type="entry name" value="adh_short_C2"/>
    <property type="match status" value="1"/>
</dbReference>
<reference evidence="4 5" key="1">
    <citation type="submission" date="2015-01" db="EMBL/GenBank/DDBJ databases">
        <title>The Genome Sequence of Exophiala xenobiotica CBS118157.</title>
        <authorList>
            <consortium name="The Broad Institute Genomics Platform"/>
            <person name="Cuomo C."/>
            <person name="de Hoog S."/>
            <person name="Gorbushina A."/>
            <person name="Stielow B."/>
            <person name="Teixiera M."/>
            <person name="Abouelleil A."/>
            <person name="Chapman S.B."/>
            <person name="Priest M."/>
            <person name="Young S.K."/>
            <person name="Wortman J."/>
            <person name="Nusbaum C."/>
            <person name="Birren B."/>
        </authorList>
    </citation>
    <scope>NUCLEOTIDE SEQUENCE [LARGE SCALE GENOMIC DNA]</scope>
    <source>
        <strain evidence="4 5">CBS 118157</strain>
    </source>
</reference>
<sequence length="268" mass="28889">MEEVGANIPPIEVYSDKYAGQVVFIDGAAQGIGEVTSKLFASQGATVVMVDIQEDKLKKVKAAIDSAGGGKADYRICNVGDDTQVNVLIDEVVKTYGKIDVLIHFAAVYPFIPILGHSTEDYRRIMNVNMDACFFLARAVLPHMQKAGYGRIINTSSGTLQLPDTGLSVYVAAKSAILGFTRALAVEAGPGITANIILPGLIRTEAVWNNHVQPDGSHRLFDMLIKKQCVKRHGRPEDIAHTVNFIASPEAQFITGQIFDCGGGATFH</sequence>
<dbReference type="SUPFAM" id="SSF51735">
    <property type="entry name" value="NAD(P)-binding Rossmann-fold domains"/>
    <property type="match status" value="1"/>
</dbReference>
<evidence type="ECO:0000256" key="3">
    <source>
        <dbReference type="ARBA" id="ARBA00023002"/>
    </source>
</evidence>
<dbReference type="STRING" id="348802.A0A0D2D2M3"/>
<accession>A0A0D2D2M3</accession>
<dbReference type="HOGENOM" id="CLU_010194_1_0_1"/>
<evidence type="ECO:0000256" key="2">
    <source>
        <dbReference type="ARBA" id="ARBA00022857"/>
    </source>
</evidence>
<dbReference type="Gene3D" id="3.40.50.720">
    <property type="entry name" value="NAD(P)-binding Rossmann-like Domain"/>
    <property type="match status" value="1"/>
</dbReference>
<organism evidence="4 5">
    <name type="scientific">Exophiala xenobiotica</name>
    <dbReference type="NCBI Taxonomy" id="348802"/>
    <lineage>
        <taxon>Eukaryota</taxon>
        <taxon>Fungi</taxon>
        <taxon>Dikarya</taxon>
        <taxon>Ascomycota</taxon>
        <taxon>Pezizomycotina</taxon>
        <taxon>Eurotiomycetes</taxon>
        <taxon>Chaetothyriomycetidae</taxon>
        <taxon>Chaetothyriales</taxon>
        <taxon>Herpotrichiellaceae</taxon>
        <taxon>Exophiala</taxon>
    </lineage>
</organism>
<comment type="similarity">
    <text evidence="1">Belongs to the short-chain dehydrogenases/reductases (SDR) family.</text>
</comment>
<dbReference type="CDD" id="cd05233">
    <property type="entry name" value="SDR_c"/>
    <property type="match status" value="1"/>
</dbReference>
<dbReference type="PRINTS" id="PR00080">
    <property type="entry name" value="SDRFAMILY"/>
</dbReference>
<dbReference type="OrthoDB" id="47007at2759"/>
<dbReference type="AlphaFoldDB" id="A0A0D2D2M3"/>
<keyword evidence="2" id="KW-0521">NADP</keyword>
<dbReference type="GeneID" id="25327200"/>
<gene>
    <name evidence="4" type="ORF">PV05_05292</name>
</gene>
<proteinExistence type="inferred from homology"/>
<protein>
    <submittedName>
        <fullName evidence="4">Uncharacterized protein</fullName>
    </submittedName>
</protein>
<dbReference type="InterPro" id="IPR036291">
    <property type="entry name" value="NAD(P)-bd_dom_sf"/>
</dbReference>
<dbReference type="PROSITE" id="PS00061">
    <property type="entry name" value="ADH_SHORT"/>
    <property type="match status" value="1"/>
</dbReference>
<evidence type="ECO:0000256" key="1">
    <source>
        <dbReference type="ARBA" id="ARBA00006484"/>
    </source>
</evidence>
<dbReference type="FunFam" id="3.40.50.720:FF:000084">
    <property type="entry name" value="Short-chain dehydrogenase reductase"/>
    <property type="match status" value="1"/>
</dbReference>
<dbReference type="Proteomes" id="UP000054342">
    <property type="component" value="Unassembled WGS sequence"/>
</dbReference>